<dbReference type="InterPro" id="IPR036020">
    <property type="entry name" value="WW_dom_sf"/>
</dbReference>
<dbReference type="RefSeq" id="XP_066801439.1">
    <property type="nucleotide sequence ID" value="XM_066947980.1"/>
</dbReference>
<name>A0AAW0YWF8_9TREE</name>
<feature type="compositionally biased region" description="Low complexity" evidence="1">
    <location>
        <begin position="143"/>
        <end position="184"/>
    </location>
</feature>
<dbReference type="GeneID" id="92182144"/>
<evidence type="ECO:0000259" key="2">
    <source>
        <dbReference type="SMART" id="SM00456"/>
    </source>
</evidence>
<accession>A0AAW0YWF8</accession>
<dbReference type="InterPro" id="IPR001202">
    <property type="entry name" value="WW_dom"/>
</dbReference>
<protein>
    <recommendedName>
        <fullName evidence="2">WW domain-containing protein</fullName>
    </recommendedName>
</protein>
<evidence type="ECO:0000256" key="1">
    <source>
        <dbReference type="SAM" id="MobiDB-lite"/>
    </source>
</evidence>
<dbReference type="Gene3D" id="2.20.70.10">
    <property type="match status" value="1"/>
</dbReference>
<gene>
    <name evidence="3" type="ORF">IAR55_004886</name>
</gene>
<organism evidence="3 4">
    <name type="scientific">Kwoniella newhampshirensis</name>
    <dbReference type="NCBI Taxonomy" id="1651941"/>
    <lineage>
        <taxon>Eukaryota</taxon>
        <taxon>Fungi</taxon>
        <taxon>Dikarya</taxon>
        <taxon>Basidiomycota</taxon>
        <taxon>Agaricomycotina</taxon>
        <taxon>Tremellomycetes</taxon>
        <taxon>Tremellales</taxon>
        <taxon>Cryptococcaceae</taxon>
        <taxon>Kwoniella</taxon>
    </lineage>
</organism>
<feature type="region of interest" description="Disordered" evidence="1">
    <location>
        <begin position="27"/>
        <end position="188"/>
    </location>
</feature>
<dbReference type="KEGG" id="kne:92182144"/>
<comment type="caution">
    <text evidence="3">The sequence shown here is derived from an EMBL/GenBank/DDBJ whole genome shotgun (WGS) entry which is preliminary data.</text>
</comment>
<dbReference type="EMBL" id="JBCAWK010000009">
    <property type="protein sequence ID" value="KAK8849551.1"/>
    <property type="molecule type" value="Genomic_DNA"/>
</dbReference>
<reference evidence="3 4" key="1">
    <citation type="journal article" date="2024" name="bioRxiv">
        <title>Comparative genomics of Cryptococcus and Kwoniella reveals pathogenesis evolution and contrasting karyotype dynamics via intercentromeric recombination or chromosome fusion.</title>
        <authorList>
            <person name="Coelho M.A."/>
            <person name="David-Palma M."/>
            <person name="Shea T."/>
            <person name="Bowers K."/>
            <person name="McGinley-Smith S."/>
            <person name="Mohammad A.W."/>
            <person name="Gnirke A."/>
            <person name="Yurkov A.M."/>
            <person name="Nowrousian M."/>
            <person name="Sun S."/>
            <person name="Cuomo C.A."/>
            <person name="Heitman J."/>
        </authorList>
    </citation>
    <scope>NUCLEOTIDE SEQUENCE [LARGE SCALE GENOMIC DNA]</scope>
    <source>
        <strain evidence="3 4">CBS 13917</strain>
    </source>
</reference>
<sequence length="238" mass="24873">MVSNPDTRPLPDGWTQQFNEDHKTWFYVNKNAPGGPQSQWTHPADDAPAAFAPPPGPPPAKTSTPGLGGGYDDKARGQSDSYYGAQSSTPQPNYQSQPQGAPYQEQKRGGLGGLLSKFSGKQGGGGFGGFGGQQQQYGGGYPQQGYGQQQYGGYPQQQYGGYPQQQYGGYGQQPMYQQRPQRQGMGAGGAAALGLGGGLLGGMLIGDMISDGQNEAYQEGYQDGDMGGGGDDFGGGDF</sequence>
<evidence type="ECO:0000313" key="3">
    <source>
        <dbReference type="EMBL" id="KAK8849551.1"/>
    </source>
</evidence>
<dbReference type="AlphaFoldDB" id="A0AAW0YWF8"/>
<evidence type="ECO:0000313" key="4">
    <source>
        <dbReference type="Proteomes" id="UP001388673"/>
    </source>
</evidence>
<dbReference type="SMART" id="SM00456">
    <property type="entry name" value="WW"/>
    <property type="match status" value="1"/>
</dbReference>
<keyword evidence="4" id="KW-1185">Reference proteome</keyword>
<feature type="region of interest" description="Disordered" evidence="1">
    <location>
        <begin position="218"/>
        <end position="238"/>
    </location>
</feature>
<feature type="compositionally biased region" description="Pro residues" evidence="1">
    <location>
        <begin position="51"/>
        <end position="60"/>
    </location>
</feature>
<dbReference type="Proteomes" id="UP001388673">
    <property type="component" value="Unassembled WGS sequence"/>
</dbReference>
<proteinExistence type="predicted"/>
<dbReference type="SUPFAM" id="SSF51045">
    <property type="entry name" value="WW domain"/>
    <property type="match status" value="1"/>
</dbReference>
<feature type="domain" description="WW" evidence="2">
    <location>
        <begin position="9"/>
        <end position="45"/>
    </location>
</feature>
<feature type="compositionally biased region" description="Polar residues" evidence="1">
    <location>
        <begin position="78"/>
        <end position="99"/>
    </location>
</feature>
<feature type="compositionally biased region" description="Gly residues" evidence="1">
    <location>
        <begin position="121"/>
        <end position="142"/>
    </location>
</feature>
<feature type="compositionally biased region" description="Gly residues" evidence="1">
    <location>
        <begin position="225"/>
        <end position="238"/>
    </location>
</feature>